<protein>
    <submittedName>
        <fullName evidence="4">BZIP domain-containing protein</fullName>
    </submittedName>
</protein>
<sequence>MEQSSNNHLINNNSMNNNNNNNEQSNIKLTKRAKKAERQRKKQLELHNSSISHLNEQSNSIIELNKDVTNDNNTEIINETSNCELG</sequence>
<evidence type="ECO:0000313" key="4">
    <source>
        <dbReference type="WBParaSite" id="SCUD_0000427101-mRNA-1"/>
    </source>
</evidence>
<name>A0A183JNI5_9TREM</name>
<dbReference type="AlphaFoldDB" id="A0A183JNI5"/>
<organism evidence="4">
    <name type="scientific">Schistosoma curassoni</name>
    <dbReference type="NCBI Taxonomy" id="6186"/>
    <lineage>
        <taxon>Eukaryota</taxon>
        <taxon>Metazoa</taxon>
        <taxon>Spiralia</taxon>
        <taxon>Lophotrochozoa</taxon>
        <taxon>Platyhelminthes</taxon>
        <taxon>Trematoda</taxon>
        <taxon>Digenea</taxon>
        <taxon>Strigeidida</taxon>
        <taxon>Schistosomatoidea</taxon>
        <taxon>Schistosomatidae</taxon>
        <taxon>Schistosoma</taxon>
    </lineage>
</organism>
<feature type="compositionally biased region" description="Low complexity" evidence="1">
    <location>
        <begin position="1"/>
        <end position="26"/>
    </location>
</feature>
<dbReference type="STRING" id="6186.A0A183JNI5"/>
<accession>A0A183JNI5</accession>
<evidence type="ECO:0000256" key="1">
    <source>
        <dbReference type="SAM" id="MobiDB-lite"/>
    </source>
</evidence>
<reference evidence="4" key="1">
    <citation type="submission" date="2016-06" db="UniProtKB">
        <authorList>
            <consortium name="WormBaseParasite"/>
        </authorList>
    </citation>
    <scope>IDENTIFICATION</scope>
</reference>
<proteinExistence type="predicted"/>
<dbReference type="Proteomes" id="UP000279833">
    <property type="component" value="Unassembled WGS sequence"/>
</dbReference>
<gene>
    <name evidence="2" type="ORF">SCUD_LOCUS4272</name>
</gene>
<dbReference type="EMBL" id="UZAK01005506">
    <property type="protein sequence ID" value="VDO87763.1"/>
    <property type="molecule type" value="Genomic_DNA"/>
</dbReference>
<evidence type="ECO:0000313" key="3">
    <source>
        <dbReference type="Proteomes" id="UP000279833"/>
    </source>
</evidence>
<reference evidence="2 3" key="2">
    <citation type="submission" date="2018-11" db="EMBL/GenBank/DDBJ databases">
        <authorList>
            <consortium name="Pathogen Informatics"/>
        </authorList>
    </citation>
    <scope>NUCLEOTIDE SEQUENCE [LARGE SCALE GENOMIC DNA]</scope>
    <source>
        <strain evidence="2">Dakar</strain>
        <strain evidence="3">Dakar, Senegal</strain>
    </source>
</reference>
<evidence type="ECO:0000313" key="2">
    <source>
        <dbReference type="EMBL" id="VDO87763.1"/>
    </source>
</evidence>
<dbReference type="WBParaSite" id="SCUD_0000427101-mRNA-1">
    <property type="protein sequence ID" value="SCUD_0000427101-mRNA-1"/>
    <property type="gene ID" value="SCUD_0000427101"/>
</dbReference>
<keyword evidence="3" id="KW-1185">Reference proteome</keyword>
<feature type="region of interest" description="Disordered" evidence="1">
    <location>
        <begin position="1"/>
        <end position="52"/>
    </location>
</feature>
<feature type="compositionally biased region" description="Basic residues" evidence="1">
    <location>
        <begin position="29"/>
        <end position="41"/>
    </location>
</feature>